<dbReference type="STRING" id="1121322.SAMN02745136_03450"/>
<dbReference type="InterPro" id="IPR052067">
    <property type="entry name" value="Metal_resp_HTH_trans_reg"/>
</dbReference>
<dbReference type="InterPro" id="IPR036390">
    <property type="entry name" value="WH_DNA-bd_sf"/>
</dbReference>
<dbReference type="PROSITE" id="PS50995">
    <property type="entry name" value="HTH_MARR_2"/>
    <property type="match status" value="1"/>
</dbReference>
<dbReference type="GO" id="GO:0003677">
    <property type="term" value="F:DNA binding"/>
    <property type="evidence" value="ECO:0007669"/>
    <property type="project" value="UniProtKB-KW"/>
</dbReference>
<reference evidence="5 6" key="1">
    <citation type="submission" date="2016-11" db="EMBL/GenBank/DDBJ databases">
        <authorList>
            <person name="Jaros S."/>
            <person name="Januszkiewicz K."/>
            <person name="Wedrychowicz H."/>
        </authorList>
    </citation>
    <scope>NUCLEOTIDE SEQUENCE [LARGE SCALE GENOMIC DNA]</scope>
    <source>
        <strain evidence="5 6">DSM 15929</strain>
    </source>
</reference>
<dbReference type="PANTHER" id="PTHR35790:SF4">
    <property type="entry name" value="HTH-TYPE TRANSCRIPTIONAL REGULATOR PCHR"/>
    <property type="match status" value="1"/>
</dbReference>
<dbReference type="Pfam" id="PF01047">
    <property type="entry name" value="MarR"/>
    <property type="match status" value="1"/>
</dbReference>
<evidence type="ECO:0000256" key="3">
    <source>
        <dbReference type="ARBA" id="ARBA00023163"/>
    </source>
</evidence>
<dbReference type="Gene3D" id="1.10.10.10">
    <property type="entry name" value="Winged helix-like DNA-binding domain superfamily/Winged helix DNA-binding domain"/>
    <property type="match status" value="1"/>
</dbReference>
<keyword evidence="1" id="KW-0805">Transcription regulation</keyword>
<evidence type="ECO:0000313" key="6">
    <source>
        <dbReference type="Proteomes" id="UP000184386"/>
    </source>
</evidence>
<dbReference type="Proteomes" id="UP000184386">
    <property type="component" value="Unassembled WGS sequence"/>
</dbReference>
<gene>
    <name evidence="5" type="ORF">SAMN02745136_03450</name>
</gene>
<evidence type="ECO:0000259" key="4">
    <source>
        <dbReference type="PROSITE" id="PS50995"/>
    </source>
</evidence>
<dbReference type="EMBL" id="FRAC01000018">
    <property type="protein sequence ID" value="SHK83396.1"/>
    <property type="molecule type" value="Genomic_DNA"/>
</dbReference>
<dbReference type="AlphaFoldDB" id="A0A1M6VQ72"/>
<accession>A0A1M6VQ72</accession>
<dbReference type="CDD" id="cd00090">
    <property type="entry name" value="HTH_ARSR"/>
    <property type="match status" value="1"/>
</dbReference>
<proteinExistence type="predicted"/>
<dbReference type="PANTHER" id="PTHR35790">
    <property type="entry name" value="HTH-TYPE TRANSCRIPTIONAL REGULATOR PCHR"/>
    <property type="match status" value="1"/>
</dbReference>
<dbReference type="GO" id="GO:0003700">
    <property type="term" value="F:DNA-binding transcription factor activity"/>
    <property type="evidence" value="ECO:0007669"/>
    <property type="project" value="InterPro"/>
</dbReference>
<name>A0A1M6VQ72_9FIRM</name>
<evidence type="ECO:0000313" key="5">
    <source>
        <dbReference type="EMBL" id="SHK83396.1"/>
    </source>
</evidence>
<keyword evidence="3" id="KW-0804">Transcription</keyword>
<evidence type="ECO:0000256" key="1">
    <source>
        <dbReference type="ARBA" id="ARBA00023015"/>
    </source>
</evidence>
<dbReference type="SMART" id="SM00347">
    <property type="entry name" value="HTH_MARR"/>
    <property type="match status" value="1"/>
</dbReference>
<dbReference type="InterPro" id="IPR000835">
    <property type="entry name" value="HTH_MarR-typ"/>
</dbReference>
<keyword evidence="6" id="KW-1185">Reference proteome</keyword>
<dbReference type="PROSITE" id="PS01117">
    <property type="entry name" value="HTH_MARR_1"/>
    <property type="match status" value="1"/>
</dbReference>
<dbReference type="InterPro" id="IPR036388">
    <property type="entry name" value="WH-like_DNA-bd_sf"/>
</dbReference>
<evidence type="ECO:0000256" key="2">
    <source>
        <dbReference type="ARBA" id="ARBA00023125"/>
    </source>
</evidence>
<protein>
    <submittedName>
        <fullName evidence="5">DNA-binding transcriptional regulator, MarR family</fullName>
    </submittedName>
</protein>
<sequence>MKMIYNKILEKIICLSNKINQNNKKPNNYGTDHILYTSEIHMIEATSTHKNVNASELAAIMGITNGAINQVANKLIKKGLLEQYRTNDNKKDVYYKLTSQGEIANIAHSNYHKEQYSNMEEYINKLSLEEINTINNFLDELINSWPSN</sequence>
<keyword evidence="2 5" id="KW-0238">DNA-binding</keyword>
<organism evidence="5 6">
    <name type="scientific">Anaerocolumna jejuensis DSM 15929</name>
    <dbReference type="NCBI Taxonomy" id="1121322"/>
    <lineage>
        <taxon>Bacteria</taxon>
        <taxon>Bacillati</taxon>
        <taxon>Bacillota</taxon>
        <taxon>Clostridia</taxon>
        <taxon>Lachnospirales</taxon>
        <taxon>Lachnospiraceae</taxon>
        <taxon>Anaerocolumna</taxon>
    </lineage>
</organism>
<dbReference type="SUPFAM" id="SSF46785">
    <property type="entry name" value="Winged helix' DNA-binding domain"/>
    <property type="match status" value="1"/>
</dbReference>
<dbReference type="InterPro" id="IPR011991">
    <property type="entry name" value="ArsR-like_HTH"/>
</dbReference>
<dbReference type="InterPro" id="IPR023187">
    <property type="entry name" value="Tscrpt_reg_MarR-type_CS"/>
</dbReference>
<feature type="domain" description="HTH marR-type" evidence="4">
    <location>
        <begin position="5"/>
        <end position="143"/>
    </location>
</feature>